<dbReference type="SMART" id="SM00267">
    <property type="entry name" value="GGDEF"/>
    <property type="match status" value="1"/>
</dbReference>
<dbReference type="Gene3D" id="6.10.340.10">
    <property type="match status" value="1"/>
</dbReference>
<dbReference type="Gene3D" id="3.20.20.450">
    <property type="entry name" value="EAL domain"/>
    <property type="match status" value="1"/>
</dbReference>
<dbReference type="CDD" id="cd01948">
    <property type="entry name" value="EAL"/>
    <property type="match status" value="1"/>
</dbReference>
<evidence type="ECO:0000313" key="5">
    <source>
        <dbReference type="Proteomes" id="UP001059610"/>
    </source>
</evidence>
<evidence type="ECO:0000256" key="1">
    <source>
        <dbReference type="SAM" id="Phobius"/>
    </source>
</evidence>
<feature type="transmembrane region" description="Helical" evidence="1">
    <location>
        <begin position="12"/>
        <end position="32"/>
    </location>
</feature>
<dbReference type="Gene3D" id="3.30.70.270">
    <property type="match status" value="1"/>
</dbReference>
<accession>A0ABQ5LL38</accession>
<dbReference type="InterPro" id="IPR050706">
    <property type="entry name" value="Cyclic-di-GMP_PDE-like"/>
</dbReference>
<name>A0ABQ5LL38_9GAMM</name>
<keyword evidence="5" id="KW-1185">Reference proteome</keyword>
<dbReference type="Pfam" id="PF00990">
    <property type="entry name" value="GGDEF"/>
    <property type="match status" value="1"/>
</dbReference>
<keyword evidence="1" id="KW-0812">Transmembrane</keyword>
<feature type="domain" description="EAL" evidence="2">
    <location>
        <begin position="415"/>
        <end position="665"/>
    </location>
</feature>
<dbReference type="SUPFAM" id="SSF55073">
    <property type="entry name" value="Nucleotide cyclase"/>
    <property type="match status" value="1"/>
</dbReference>
<dbReference type="RefSeq" id="WP_261822272.1">
    <property type="nucleotide sequence ID" value="NZ_BRLJ01000010.1"/>
</dbReference>
<evidence type="ECO:0000313" key="4">
    <source>
        <dbReference type="EMBL" id="GKX64337.1"/>
    </source>
</evidence>
<dbReference type="Pfam" id="PF00563">
    <property type="entry name" value="EAL"/>
    <property type="match status" value="1"/>
</dbReference>
<dbReference type="InterPro" id="IPR029787">
    <property type="entry name" value="Nucleotide_cyclase"/>
</dbReference>
<dbReference type="PANTHER" id="PTHR33121:SF77">
    <property type="entry name" value="CYCLIC DI-GMP PHOSPHODIESTERASE PDEK-RELATED"/>
    <property type="match status" value="1"/>
</dbReference>
<dbReference type="Pfam" id="PF17154">
    <property type="entry name" value="GAPES3"/>
    <property type="match status" value="1"/>
</dbReference>
<dbReference type="NCBIfam" id="TIGR00254">
    <property type="entry name" value="GGDEF"/>
    <property type="match status" value="1"/>
</dbReference>
<dbReference type="InterPro" id="IPR043128">
    <property type="entry name" value="Rev_trsase/Diguanyl_cyclase"/>
</dbReference>
<dbReference type="InterPro" id="IPR000160">
    <property type="entry name" value="GGDEF_dom"/>
</dbReference>
<gene>
    <name evidence="4" type="primary">yhjK</name>
    <name evidence="4" type="ORF">SOASR032_29060</name>
</gene>
<dbReference type="Proteomes" id="UP001059610">
    <property type="component" value="Unassembled WGS sequence"/>
</dbReference>
<dbReference type="InterPro" id="IPR001633">
    <property type="entry name" value="EAL_dom"/>
</dbReference>
<dbReference type="InterPro" id="IPR035919">
    <property type="entry name" value="EAL_sf"/>
</dbReference>
<proteinExistence type="predicted"/>
<dbReference type="PANTHER" id="PTHR33121">
    <property type="entry name" value="CYCLIC DI-GMP PHOSPHODIESTERASE PDEF"/>
    <property type="match status" value="1"/>
</dbReference>
<evidence type="ECO:0000259" key="3">
    <source>
        <dbReference type="PROSITE" id="PS50887"/>
    </source>
</evidence>
<keyword evidence="1" id="KW-1133">Transmembrane helix</keyword>
<dbReference type="SMART" id="SM00052">
    <property type="entry name" value="EAL"/>
    <property type="match status" value="1"/>
</dbReference>
<comment type="caution">
    <text evidence="4">The sequence shown here is derived from an EMBL/GenBank/DDBJ whole genome shotgun (WGS) entry which is preliminary data.</text>
</comment>
<keyword evidence="1" id="KW-0472">Membrane</keyword>
<dbReference type="PROSITE" id="PS50887">
    <property type="entry name" value="GGDEF"/>
    <property type="match status" value="1"/>
</dbReference>
<dbReference type="CDD" id="cd01949">
    <property type="entry name" value="GGDEF"/>
    <property type="match status" value="1"/>
</dbReference>
<organism evidence="4 5">
    <name type="scientific">Pragia fontium</name>
    <dbReference type="NCBI Taxonomy" id="82985"/>
    <lineage>
        <taxon>Bacteria</taxon>
        <taxon>Pseudomonadati</taxon>
        <taxon>Pseudomonadota</taxon>
        <taxon>Gammaproteobacteria</taxon>
        <taxon>Enterobacterales</taxon>
        <taxon>Budviciaceae</taxon>
        <taxon>Pragia</taxon>
    </lineage>
</organism>
<dbReference type="SUPFAM" id="SSF141868">
    <property type="entry name" value="EAL domain-like"/>
    <property type="match status" value="1"/>
</dbReference>
<feature type="domain" description="GGDEF" evidence="3">
    <location>
        <begin position="273"/>
        <end position="406"/>
    </location>
</feature>
<reference evidence="4" key="1">
    <citation type="submission" date="2022-06" db="EMBL/GenBank/DDBJ databases">
        <title>Draft genome sequences of Pragia fontium str. JCM24417.</title>
        <authorList>
            <person name="Wakabayashi Y."/>
            <person name="Kojima K."/>
        </authorList>
    </citation>
    <scope>NUCLEOTIDE SEQUENCE</scope>
    <source>
        <strain evidence="4">JCM 24417</strain>
    </source>
</reference>
<feature type="transmembrane region" description="Helical" evidence="1">
    <location>
        <begin position="157"/>
        <end position="179"/>
    </location>
</feature>
<dbReference type="EMBL" id="BRLJ01000010">
    <property type="protein sequence ID" value="GKX64337.1"/>
    <property type="molecule type" value="Genomic_DNA"/>
</dbReference>
<protein>
    <submittedName>
        <fullName evidence="4">Biofilm formation regulator HmsP</fullName>
    </submittedName>
</protein>
<dbReference type="InterPro" id="IPR033419">
    <property type="entry name" value="GAPES3"/>
</dbReference>
<dbReference type="PROSITE" id="PS50883">
    <property type="entry name" value="EAL"/>
    <property type="match status" value="1"/>
</dbReference>
<sequence length="673" mass="76444">MLVKRSLTIKQMSLVTIVAVATICIFVVIQMFDFVQQRKQDYLIQLDNIGYSVAEPLERDLWNRNLEEIQNTLDGLIDVGWLSKANLLVNGEIIHLYSFRKSNDRAPTFFASMLGLPISARMPLYSPEYRSTDSKPMGYLILEADSYQLYQASLHKFATVLVTYLLLALMLSIAISWCLNRLLVYPLRAIAEDLRTLPSGVIQYHQLTLPLRHQDDELGMLVRNYNRNQQALAKAHNQLSRLSTRDPVTDLPNYTLFQELLKQQIANSCLTKTSFSLLFINLDSLKDVFQALGPERANQHLVEIIGRIQPVLSHHTVLARLHGEELAILSKFSAAPLQAMQLAKRLVELVELPLDVDEFHLLPELSIGIVQYPNDGEDADELLSHAQSAMLLAQRRGKNQIQFFEPNMTNEVQQRLKMKGEIIRGLKENQFQLYLQPQVDIATGIPCGAEALLRWHYSADEIRYPLEFIPLAEEAELILPLGRWVLEEACSILSRWKQQGISLILSVNLSALQLQQVDLIEQLKALVERYDFEPAKLTLELTETAHIYDLAEVLPTLMKIRELGISIALDDFGTGYSNLNYLRHLPVDELKIDKSFIDGLPEEGELVKIVSSVAQVLSLKLVVEGVETQAQIDWLLAHDIHIAQGYLFSPAIPYKKFQEKYLSAYSEPPANIL</sequence>
<evidence type="ECO:0000259" key="2">
    <source>
        <dbReference type="PROSITE" id="PS50883"/>
    </source>
</evidence>